<dbReference type="Gene3D" id="3.20.20.30">
    <property type="entry name" value="Luciferase-like domain"/>
    <property type="match status" value="1"/>
</dbReference>
<dbReference type="OrthoDB" id="7054907at2"/>
<dbReference type="InterPro" id="IPR050564">
    <property type="entry name" value="F420-G6PD/mer"/>
</dbReference>
<dbReference type="RefSeq" id="WP_039397143.1">
    <property type="nucleotide sequence ID" value="NZ_JTDK01000006.1"/>
</dbReference>
<accession>A0A0B2AAD5</accession>
<evidence type="ECO:0000313" key="3">
    <source>
        <dbReference type="Proteomes" id="UP000031030"/>
    </source>
</evidence>
<feature type="domain" description="Luciferase-like" evidence="1">
    <location>
        <begin position="13"/>
        <end position="97"/>
    </location>
</feature>
<dbReference type="GO" id="GO:0016705">
    <property type="term" value="F:oxidoreductase activity, acting on paired donors, with incorporation or reduction of molecular oxygen"/>
    <property type="evidence" value="ECO:0007669"/>
    <property type="project" value="InterPro"/>
</dbReference>
<dbReference type="PANTHER" id="PTHR43244:SF2">
    <property type="entry name" value="CONSERVED HYPOTHETICAL ALANINE AND PROLINE-RICH PROTEIN"/>
    <property type="match status" value="1"/>
</dbReference>
<dbReference type="InterPro" id="IPR036661">
    <property type="entry name" value="Luciferase-like_sf"/>
</dbReference>
<keyword evidence="3" id="KW-1185">Reference proteome</keyword>
<reference evidence="2 3" key="1">
    <citation type="submission" date="2014-11" db="EMBL/GenBank/DDBJ databases">
        <title>Genome sequence of Microbacterium mangrovi MUSC 115(T).</title>
        <authorList>
            <person name="Lee L.-H."/>
        </authorList>
    </citation>
    <scope>NUCLEOTIDE SEQUENCE [LARGE SCALE GENOMIC DNA]</scope>
    <source>
        <strain evidence="2 3">MUSC 115</strain>
    </source>
</reference>
<dbReference type="PANTHER" id="PTHR43244">
    <property type="match status" value="1"/>
</dbReference>
<dbReference type="AlphaFoldDB" id="A0A0B2AAD5"/>
<dbReference type="STRING" id="1348253.LK09_06045"/>
<name>A0A0B2AAD5_9MICO</name>
<sequence>MTNTAHLSIGVAGSLGPERIARIAGAVESAGFHALWVNDTPGGDSLAALAAAAEVTDRLVLATGVLPVDRRPAAQIAAEAASLPQDRLVLGIGSGGTRSGILAVMRAAVADLRRDTGARIVLGALGPKMRHLAATDADGPLLSWLTPEVAAAQASEARTANADVRVSLYVRAALDDAAVPRLDEETARYASYPNYAANFARLDIAARATVIAPTDAADRLGAYRRAVDEVVLRAITAGDDDADYLRFVDRASALL</sequence>
<dbReference type="Proteomes" id="UP000031030">
    <property type="component" value="Unassembled WGS sequence"/>
</dbReference>
<dbReference type="EMBL" id="JTDK01000006">
    <property type="protein sequence ID" value="KHK98537.1"/>
    <property type="molecule type" value="Genomic_DNA"/>
</dbReference>
<dbReference type="SUPFAM" id="SSF51679">
    <property type="entry name" value="Bacterial luciferase-like"/>
    <property type="match status" value="1"/>
</dbReference>
<gene>
    <name evidence="2" type="ORF">LK09_06045</name>
</gene>
<proteinExistence type="predicted"/>
<dbReference type="InterPro" id="IPR011251">
    <property type="entry name" value="Luciferase-like_dom"/>
</dbReference>
<comment type="caution">
    <text evidence="2">The sequence shown here is derived from an EMBL/GenBank/DDBJ whole genome shotgun (WGS) entry which is preliminary data.</text>
</comment>
<evidence type="ECO:0000313" key="2">
    <source>
        <dbReference type="EMBL" id="KHK98537.1"/>
    </source>
</evidence>
<protein>
    <submittedName>
        <fullName evidence="2">N5,N10-methylene tetrahydromethanopterin reductase</fullName>
    </submittedName>
</protein>
<dbReference type="Pfam" id="PF00296">
    <property type="entry name" value="Bac_luciferase"/>
    <property type="match status" value="1"/>
</dbReference>
<organism evidence="2 3">
    <name type="scientific">Microbacterium mangrovi</name>
    <dbReference type="NCBI Taxonomy" id="1348253"/>
    <lineage>
        <taxon>Bacteria</taxon>
        <taxon>Bacillati</taxon>
        <taxon>Actinomycetota</taxon>
        <taxon>Actinomycetes</taxon>
        <taxon>Micrococcales</taxon>
        <taxon>Microbacteriaceae</taxon>
        <taxon>Microbacterium</taxon>
    </lineage>
</organism>
<evidence type="ECO:0000259" key="1">
    <source>
        <dbReference type="Pfam" id="PF00296"/>
    </source>
</evidence>